<sequence length="705" mass="80252">MLAKMQDETSSLLVVEAKDEGCGTTDAVEISESMRSGTATSSAAVLTENTEQSQAGDDERGNRPKEQQDPETGNLTSDHVSSLSSGGVEGDLIMGVPRETVEELMKAWSKVLIQSLQSQGREGRSDGLDVELGLRNPRETPFNSSESNVDMLYDGLFPNAGNSSDKEENDRALAMFRRIPQENGRYVKRPVFGAFNNYGYPDGQTAWFGEPVQVMDPEDMEKEDEEWEREHYRYAHTWRLKLGSEENSNVRPKSPSGSATRALLSLLYTNAEASSKYGHCHVNLIHSSIQKPNVSLTGVGLDICKSYLGSLGPRKRFLILVEHLKERKQYPLPTLLKRCYARGILDQTLELPRHMFGLNLFHGPVLSNDSSVSLTQSQTHALNAWVIIDILRTIDIWDIYPRTDDCFGGMIFSVINDIYFGHHAKHTRAQDLMQFFYTSLEESESGFETFRFSDVDQQISDDELKESSFPISDLGINSLQSLGKIKIRWVKNLNEHLRLEEYLGEYTLHIFWFSGLFASRVSRDYGEKWQEKEKMWNEVMQTWRILFAFDNRDIIERETFLSAYNAIKPPWFVCYESSNGVPRVDRATLRLVTDIKAIRENEKLKSMCGDVLGHLSAHLQTKELPTQVPYKIFPIYGNRLRELHAYMNRQQPKGFRDLWRDKRNVANFWTFWLVVIFGAISVFLAVASLAVSSAQAWAAFHPPGS</sequence>
<keyword evidence="2" id="KW-0472">Membrane</keyword>
<keyword evidence="4" id="KW-1185">Reference proteome</keyword>
<dbReference type="OrthoDB" id="5428890at2759"/>
<feature type="compositionally biased region" description="Polar residues" evidence="1">
    <location>
        <begin position="70"/>
        <end position="85"/>
    </location>
</feature>
<feature type="compositionally biased region" description="Basic and acidic residues" evidence="1">
    <location>
        <begin position="57"/>
        <end position="68"/>
    </location>
</feature>
<evidence type="ECO:0000313" key="4">
    <source>
        <dbReference type="Proteomes" id="UP000696280"/>
    </source>
</evidence>
<dbReference type="EMBL" id="CAJVRL010000051">
    <property type="protein sequence ID" value="CAG8953558.1"/>
    <property type="molecule type" value="Genomic_DNA"/>
</dbReference>
<proteinExistence type="predicted"/>
<accession>A0A9N9PSM1</accession>
<reference evidence="3" key="1">
    <citation type="submission" date="2021-07" db="EMBL/GenBank/DDBJ databases">
        <authorList>
            <person name="Durling M."/>
        </authorList>
    </citation>
    <scope>NUCLEOTIDE SEQUENCE</scope>
</reference>
<organism evidence="3 4">
    <name type="scientific">Hymenoscyphus fraxineus</name>
    <dbReference type="NCBI Taxonomy" id="746836"/>
    <lineage>
        <taxon>Eukaryota</taxon>
        <taxon>Fungi</taxon>
        <taxon>Dikarya</taxon>
        <taxon>Ascomycota</taxon>
        <taxon>Pezizomycotina</taxon>
        <taxon>Leotiomycetes</taxon>
        <taxon>Helotiales</taxon>
        <taxon>Helotiaceae</taxon>
        <taxon>Hymenoscyphus</taxon>
    </lineage>
</organism>
<evidence type="ECO:0000313" key="3">
    <source>
        <dbReference type="EMBL" id="CAG8953558.1"/>
    </source>
</evidence>
<gene>
    <name evidence="3" type="ORF">HYFRA_00010016</name>
</gene>
<feature type="compositionally biased region" description="Polar residues" evidence="1">
    <location>
        <begin position="33"/>
        <end position="55"/>
    </location>
</feature>
<dbReference type="AlphaFoldDB" id="A0A9N9PSM1"/>
<name>A0A9N9PSM1_9HELO</name>
<dbReference type="Proteomes" id="UP000696280">
    <property type="component" value="Unassembled WGS sequence"/>
</dbReference>
<keyword evidence="2" id="KW-0812">Transmembrane</keyword>
<keyword evidence="2" id="KW-1133">Transmembrane helix</keyword>
<evidence type="ECO:0000256" key="1">
    <source>
        <dbReference type="SAM" id="MobiDB-lite"/>
    </source>
</evidence>
<comment type="caution">
    <text evidence="3">The sequence shown here is derived from an EMBL/GenBank/DDBJ whole genome shotgun (WGS) entry which is preliminary data.</text>
</comment>
<evidence type="ECO:0000256" key="2">
    <source>
        <dbReference type="SAM" id="Phobius"/>
    </source>
</evidence>
<feature type="transmembrane region" description="Helical" evidence="2">
    <location>
        <begin position="669"/>
        <end position="691"/>
    </location>
</feature>
<feature type="region of interest" description="Disordered" evidence="1">
    <location>
        <begin position="1"/>
        <end position="91"/>
    </location>
</feature>
<protein>
    <submittedName>
        <fullName evidence="3">Uncharacterized protein</fullName>
    </submittedName>
</protein>